<comment type="subcellular location">
    <subcellularLocation>
        <location evidence="1">Plastid</location>
    </subcellularLocation>
</comment>
<dbReference type="PANTHER" id="PTHR36895">
    <property type="match status" value="1"/>
</dbReference>
<dbReference type="OrthoDB" id="5415at2759"/>
<dbReference type="InterPro" id="IPR007570">
    <property type="entry name" value="Uncharacterised_Ycf23"/>
</dbReference>
<dbReference type="Gene3D" id="3.20.20.70">
    <property type="entry name" value="Aldolase class I"/>
    <property type="match status" value="1"/>
</dbReference>
<keyword evidence="4" id="KW-0934">Plastid</keyword>
<accession>A0A1Y1HWD8</accession>
<name>A0A1Y1HWD8_KLENI</name>
<dbReference type="InterPro" id="IPR013785">
    <property type="entry name" value="Aldolase_TIM"/>
</dbReference>
<organism evidence="5 6">
    <name type="scientific">Klebsormidium nitens</name>
    <name type="common">Green alga</name>
    <name type="synonym">Ulothrix nitens</name>
    <dbReference type="NCBI Taxonomy" id="105231"/>
    <lineage>
        <taxon>Eukaryota</taxon>
        <taxon>Viridiplantae</taxon>
        <taxon>Streptophyta</taxon>
        <taxon>Klebsormidiophyceae</taxon>
        <taxon>Klebsormidiales</taxon>
        <taxon>Klebsormidiaceae</taxon>
        <taxon>Klebsormidium</taxon>
    </lineage>
</organism>
<dbReference type="Pfam" id="PF04481">
    <property type="entry name" value="DUF561"/>
    <property type="match status" value="1"/>
</dbReference>
<dbReference type="EMBL" id="DF237079">
    <property type="protein sequence ID" value="GAQ82960.1"/>
    <property type="molecule type" value="Genomic_DNA"/>
</dbReference>
<evidence type="ECO:0000256" key="4">
    <source>
        <dbReference type="ARBA" id="ARBA00022640"/>
    </source>
</evidence>
<dbReference type="STRING" id="105231.A0A1Y1HWD8"/>
<protein>
    <recommendedName>
        <fullName evidence="3">Uncharacterized protein ycf23</fullName>
    </recommendedName>
</protein>
<gene>
    <name evidence="5" type="ORF">KFL_001300230</name>
</gene>
<comment type="similarity">
    <text evidence="2">Belongs to the ycf23 family.</text>
</comment>
<proteinExistence type="inferred from homology"/>
<keyword evidence="6" id="KW-1185">Reference proteome</keyword>
<reference evidence="5 6" key="1">
    <citation type="journal article" date="2014" name="Nat. Commun.">
        <title>Klebsormidium flaccidum genome reveals primary factors for plant terrestrial adaptation.</title>
        <authorList>
            <person name="Hori K."/>
            <person name="Maruyama F."/>
            <person name="Fujisawa T."/>
            <person name="Togashi T."/>
            <person name="Yamamoto N."/>
            <person name="Seo M."/>
            <person name="Sato S."/>
            <person name="Yamada T."/>
            <person name="Mori H."/>
            <person name="Tajima N."/>
            <person name="Moriyama T."/>
            <person name="Ikeuchi M."/>
            <person name="Watanabe M."/>
            <person name="Wada H."/>
            <person name="Kobayashi K."/>
            <person name="Saito M."/>
            <person name="Masuda T."/>
            <person name="Sasaki-Sekimoto Y."/>
            <person name="Mashiguchi K."/>
            <person name="Awai K."/>
            <person name="Shimojima M."/>
            <person name="Masuda S."/>
            <person name="Iwai M."/>
            <person name="Nobusawa T."/>
            <person name="Narise T."/>
            <person name="Kondo S."/>
            <person name="Saito H."/>
            <person name="Sato R."/>
            <person name="Murakawa M."/>
            <person name="Ihara Y."/>
            <person name="Oshima-Yamada Y."/>
            <person name="Ohtaka K."/>
            <person name="Satoh M."/>
            <person name="Sonobe K."/>
            <person name="Ishii M."/>
            <person name="Ohtani R."/>
            <person name="Kanamori-Sato M."/>
            <person name="Honoki R."/>
            <person name="Miyazaki D."/>
            <person name="Mochizuki H."/>
            <person name="Umetsu J."/>
            <person name="Higashi K."/>
            <person name="Shibata D."/>
            <person name="Kamiya Y."/>
            <person name="Sato N."/>
            <person name="Nakamura Y."/>
            <person name="Tabata S."/>
            <person name="Ida S."/>
            <person name="Kurokawa K."/>
            <person name="Ohta H."/>
        </authorList>
    </citation>
    <scope>NUCLEOTIDE SEQUENCE [LARGE SCALE GENOMIC DNA]</scope>
    <source>
        <strain evidence="5 6">NIES-2285</strain>
    </source>
</reference>
<dbReference type="SUPFAM" id="SSF51569">
    <property type="entry name" value="Aldolase"/>
    <property type="match status" value="1"/>
</dbReference>
<dbReference type="GO" id="GO:0009536">
    <property type="term" value="C:plastid"/>
    <property type="evidence" value="ECO:0007669"/>
    <property type="project" value="UniProtKB-SubCell"/>
</dbReference>
<evidence type="ECO:0000256" key="2">
    <source>
        <dbReference type="ARBA" id="ARBA00009664"/>
    </source>
</evidence>
<evidence type="ECO:0000256" key="3">
    <source>
        <dbReference type="ARBA" id="ARBA00021523"/>
    </source>
</evidence>
<evidence type="ECO:0000313" key="6">
    <source>
        <dbReference type="Proteomes" id="UP000054558"/>
    </source>
</evidence>
<evidence type="ECO:0000313" key="5">
    <source>
        <dbReference type="EMBL" id="GAQ82960.1"/>
    </source>
</evidence>
<dbReference type="AlphaFoldDB" id="A0A1Y1HWD8"/>
<dbReference type="PANTHER" id="PTHR36895:SF1">
    <property type="entry name" value="YCF23 PROTEIN"/>
    <property type="match status" value="1"/>
</dbReference>
<sequence length="314" mass="32024">MAASAATTQALSAASSLARVSDASLCSSQSIAGCRVCPAPTIKKISQLRRLNVAASAGQADAPSRQDVLRPFAEKKAFKVIAGLKNFNRENVAEIVAAAEQGGATHVDIACDPELVKLACSLTSVPVCVSAVEPELFVPAVAAGATMVEIGNYDPFYAEGRTFDAEEVLALTRRTRQLLPTIPLSVTVPHTLPLPDQVHLAELLENAGADIIQTEGGVSSAPTQAGVAGMIEKASPTLAAAYSISRAVSIPVMCASGISDVTASMAIAAGAAGVGVGSAINKLNSGIAMIAATRAIANALGLVSQESRERLAQH</sequence>
<evidence type="ECO:0000256" key="1">
    <source>
        <dbReference type="ARBA" id="ARBA00004474"/>
    </source>
</evidence>
<dbReference type="Proteomes" id="UP000054558">
    <property type="component" value="Unassembled WGS sequence"/>
</dbReference>
<dbReference type="OMA" id="IAGLMNF"/>